<dbReference type="EMBL" id="JH692070">
    <property type="protein sequence ID" value="EIP84851.1"/>
    <property type="molecule type" value="Genomic_DNA"/>
</dbReference>
<keyword evidence="2" id="KW-0067">ATP-binding</keyword>
<sequence length="153" mass="16326">MPRAREAPRDQTADEAAAQHREIGFRRTHVHRIRPPCSSPGSGSQREPGKPPRPTARSDAKELKIARSSIPSATREVAHSKGRNRRLRPAGTVMRAARRNGGGGHGPAGSETSRAGITRIGCEGSLSASPRIRPCRSGRPGRAAKHPCFVGGH</sequence>
<name>A0ABN0FY03_9BURK</name>
<evidence type="ECO:0000313" key="2">
    <source>
        <dbReference type="EMBL" id="EIP84851.1"/>
    </source>
</evidence>
<gene>
    <name evidence="2" type="ORF">A33K_18445</name>
</gene>
<feature type="region of interest" description="Disordered" evidence="1">
    <location>
        <begin position="1"/>
        <end position="153"/>
    </location>
</feature>
<feature type="compositionally biased region" description="Basic and acidic residues" evidence="1">
    <location>
        <begin position="56"/>
        <end position="65"/>
    </location>
</feature>
<dbReference type="Proteomes" id="UP000004682">
    <property type="component" value="Unassembled WGS sequence"/>
</dbReference>
<dbReference type="GO" id="GO:0005524">
    <property type="term" value="F:ATP binding"/>
    <property type="evidence" value="ECO:0007669"/>
    <property type="project" value="UniProtKB-KW"/>
</dbReference>
<organism evidence="2 3">
    <name type="scientific">Burkholderia humptydooensis MSMB43</name>
    <dbReference type="NCBI Taxonomy" id="441157"/>
    <lineage>
        <taxon>Bacteria</taxon>
        <taxon>Pseudomonadati</taxon>
        <taxon>Pseudomonadota</taxon>
        <taxon>Betaproteobacteria</taxon>
        <taxon>Burkholderiales</taxon>
        <taxon>Burkholderiaceae</taxon>
        <taxon>Burkholderia</taxon>
        <taxon>pseudomallei group</taxon>
    </lineage>
</organism>
<proteinExistence type="predicted"/>
<feature type="compositionally biased region" description="Basic and acidic residues" evidence="1">
    <location>
        <begin position="1"/>
        <end position="25"/>
    </location>
</feature>
<evidence type="ECO:0000256" key="1">
    <source>
        <dbReference type="SAM" id="MobiDB-lite"/>
    </source>
</evidence>
<protein>
    <submittedName>
        <fullName evidence="2">ABC transporter ATP-binding protein</fullName>
    </submittedName>
</protein>
<accession>A0ABN0FY03</accession>
<evidence type="ECO:0000313" key="3">
    <source>
        <dbReference type="Proteomes" id="UP000004682"/>
    </source>
</evidence>
<reference evidence="3" key="1">
    <citation type="journal article" date="2012" name="J. Bacteriol.">
        <title>Revised Genome Sequence of Burkholderia thailandensis MSMB43 with Improved Annotation.</title>
        <authorList>
            <person name="Zhuo Y."/>
            <person name="Liu L."/>
            <person name="Wang Q."/>
            <person name="Liu X."/>
            <person name="Ren B."/>
            <person name="Liu M."/>
            <person name="Ni P."/>
            <person name="Cheng Y.Q."/>
            <person name="Zhang L."/>
        </authorList>
    </citation>
    <scope>NUCLEOTIDE SEQUENCE [LARGE SCALE GENOMIC DNA]</scope>
    <source>
        <strain evidence="3">MSMB43</strain>
    </source>
</reference>
<keyword evidence="3" id="KW-1185">Reference proteome</keyword>
<keyword evidence="2" id="KW-0547">Nucleotide-binding</keyword>